<evidence type="ECO:0000313" key="7">
    <source>
        <dbReference type="Proteomes" id="UP000048289"/>
    </source>
</evidence>
<dbReference type="EMBL" id="CNFT01001817">
    <property type="protein sequence ID" value="CKT65789.1"/>
    <property type="molecule type" value="Genomic_DNA"/>
</dbReference>
<dbReference type="Proteomes" id="UP000039021">
    <property type="component" value="Unassembled WGS sequence"/>
</dbReference>
<dbReference type="EMBL" id="CSBK01003583">
    <property type="protein sequence ID" value="CPB04933.1"/>
    <property type="molecule type" value="Genomic_DNA"/>
</dbReference>
<dbReference type="EMBL" id="CFOE01001393">
    <property type="protein sequence ID" value="CFE50581.1"/>
    <property type="molecule type" value="Genomic_DNA"/>
</dbReference>
<dbReference type="Proteomes" id="UP000050164">
    <property type="component" value="Unassembled WGS sequence"/>
</dbReference>
<protein>
    <submittedName>
        <fullName evidence="2">Uncharacterized protein</fullName>
    </submittedName>
</protein>
<evidence type="ECO:0000313" key="3">
    <source>
        <dbReference type="EMBL" id="CKT65789.1"/>
    </source>
</evidence>
<dbReference type="Proteomes" id="UP000048289">
    <property type="component" value="Unassembled WGS sequence"/>
</dbReference>
<dbReference type="AlphaFoldDB" id="A0A654U658"/>
<name>A0A654U658_MYCTX</name>
<evidence type="ECO:0000313" key="1">
    <source>
        <dbReference type="EMBL" id="CFE50581.1"/>
    </source>
</evidence>
<reference evidence="4" key="1">
    <citation type="submission" date="2015-03" db="EMBL/GenBank/DDBJ databases">
        <authorList>
            <consortium name="Pathogen Informatics"/>
            <person name="Murphy D."/>
        </authorList>
    </citation>
    <scope>NUCLEOTIDE SEQUENCE</scope>
    <source>
        <strain evidence="4">N09902308</strain>
    </source>
</reference>
<dbReference type="EMBL" id="CGCX01001988">
    <property type="protein sequence ID" value="CFS04722.1"/>
    <property type="molecule type" value="Genomic_DNA"/>
</dbReference>
<dbReference type="Proteomes" id="UP000046680">
    <property type="component" value="Unassembled WGS sequence"/>
</dbReference>
<evidence type="ECO:0000313" key="6">
    <source>
        <dbReference type="Proteomes" id="UP000046680"/>
    </source>
</evidence>
<accession>A0A654U658</accession>
<reference evidence="5 6" key="2">
    <citation type="submission" date="2015-03" db="EMBL/GenBank/DDBJ databases">
        <authorList>
            <consortium name="Pathogen Informatics"/>
        </authorList>
    </citation>
    <scope>NUCLEOTIDE SEQUENCE [LARGE SCALE GENOMIC DNA]</scope>
    <source>
        <strain evidence="3 8">Bir 185</strain>
        <strain evidence="2 6">C09601061</strain>
        <strain evidence="1 7">G09901357</strain>
        <strain evidence="5">N09902308</strain>
    </source>
</reference>
<sequence length="107" mass="11467">MICKASERNRVHTRWCSASAVRFIGNQRFSITIENEVSTNNATAAWVRVSVSATSTSSTVIRMRSCTAAAWRSTALVSVRATCHGSVSPNCQGRVAPVSSPAAPARR</sequence>
<evidence type="ECO:0000313" key="2">
    <source>
        <dbReference type="EMBL" id="CFS04722.1"/>
    </source>
</evidence>
<proteinExistence type="predicted"/>
<evidence type="ECO:0000313" key="4">
    <source>
        <dbReference type="EMBL" id="CPB04933.1"/>
    </source>
</evidence>
<evidence type="ECO:0000313" key="5">
    <source>
        <dbReference type="Proteomes" id="UP000039021"/>
    </source>
</evidence>
<organism evidence="2 6">
    <name type="scientific">Mycobacterium tuberculosis</name>
    <dbReference type="NCBI Taxonomy" id="1773"/>
    <lineage>
        <taxon>Bacteria</taxon>
        <taxon>Bacillati</taxon>
        <taxon>Actinomycetota</taxon>
        <taxon>Actinomycetes</taxon>
        <taxon>Mycobacteriales</taxon>
        <taxon>Mycobacteriaceae</taxon>
        <taxon>Mycobacterium</taxon>
        <taxon>Mycobacterium tuberculosis complex</taxon>
    </lineage>
</organism>
<gene>
    <name evidence="2" type="ORF">ERS007657_03753</name>
    <name evidence="1" type="ORF">ERS007681_04769</name>
    <name evidence="4" type="ORF">ERS007739_05028</name>
    <name evidence="3" type="ORF">ERS027659_04694</name>
</gene>
<evidence type="ECO:0000313" key="8">
    <source>
        <dbReference type="Proteomes" id="UP000050164"/>
    </source>
</evidence>